<dbReference type="CDD" id="cd06170">
    <property type="entry name" value="LuxR_C_like"/>
    <property type="match status" value="1"/>
</dbReference>
<accession>A0A936YXE6</accession>
<name>A0A936YXE6_9BURK</name>
<evidence type="ECO:0000256" key="1">
    <source>
        <dbReference type="ARBA" id="ARBA00023015"/>
    </source>
</evidence>
<keyword evidence="2" id="KW-0238">DNA-binding</keyword>
<feature type="compositionally biased region" description="Low complexity" evidence="4">
    <location>
        <begin position="35"/>
        <end position="49"/>
    </location>
</feature>
<sequence length="320" mass="34217">MSNEKIFPGAGCERSRPFSSQTPSTSSNGATTTPSGLSTRYSTSTSSATPMISGKASPLAIAPATPERPALPDIVAASDYAARIAGVAERIAEAKDQATALALLREGVSALGAESAVFVSFIRDNADLSACRFMLVCGPGWCQRYLDAGFFFHDPWLAYAAHNSEPIPASSLPVPDPEGQRVIALAMHNGFASAALVPAHSGAGHSRISLLCLGSATPGFFEDEGFGRFRLGARLLAAELHDWWLARIRRELIVKARITPAELELLRHERQGHSSKRIAAELHVSKSSINSRFQRMNMKLGVPNRRLAARLAIECGLLIG</sequence>
<dbReference type="PROSITE" id="PS00622">
    <property type="entry name" value="HTH_LUXR_1"/>
    <property type="match status" value="1"/>
</dbReference>
<dbReference type="PROSITE" id="PS50043">
    <property type="entry name" value="HTH_LUXR_2"/>
    <property type="match status" value="1"/>
</dbReference>
<evidence type="ECO:0000313" key="7">
    <source>
        <dbReference type="Proteomes" id="UP000599109"/>
    </source>
</evidence>
<dbReference type="InterPro" id="IPR036693">
    <property type="entry name" value="TF_LuxR_autoind-bd_dom_sf"/>
</dbReference>
<dbReference type="Gene3D" id="3.30.450.80">
    <property type="entry name" value="Transcription factor LuxR-like, autoinducer-binding domain"/>
    <property type="match status" value="1"/>
</dbReference>
<dbReference type="GO" id="GO:0003677">
    <property type="term" value="F:DNA binding"/>
    <property type="evidence" value="ECO:0007669"/>
    <property type="project" value="UniProtKB-KW"/>
</dbReference>
<dbReference type="PANTHER" id="PTHR44688">
    <property type="entry name" value="DNA-BINDING TRANSCRIPTIONAL ACTIVATOR DEVR_DOSR"/>
    <property type="match status" value="1"/>
</dbReference>
<keyword evidence="3" id="KW-0804">Transcription</keyword>
<keyword evidence="1" id="KW-0805">Transcription regulation</keyword>
<feature type="region of interest" description="Disordered" evidence="4">
    <location>
        <begin position="1"/>
        <end position="53"/>
    </location>
</feature>
<dbReference type="Gene3D" id="1.10.10.10">
    <property type="entry name" value="Winged helix-like DNA-binding domain superfamily/Winged helix DNA-binding domain"/>
    <property type="match status" value="1"/>
</dbReference>
<reference evidence="6 7" key="1">
    <citation type="journal article" date="2017" name="Int. J. Syst. Evol. Microbiol.">
        <title>Ramlibacter monticola sp. nov., isolated from forest soil.</title>
        <authorList>
            <person name="Chaudhary D.K."/>
            <person name="Kim J."/>
        </authorList>
    </citation>
    <scope>NUCLEOTIDE SEQUENCE [LARGE SCALE GENOMIC DNA]</scope>
    <source>
        <strain evidence="6 7">KACC 19175</strain>
    </source>
</reference>
<feature type="compositionally biased region" description="Polar residues" evidence="4">
    <location>
        <begin position="17"/>
        <end position="34"/>
    </location>
</feature>
<dbReference type="InterPro" id="IPR005143">
    <property type="entry name" value="TF_LuxR_autoind-bd_dom"/>
</dbReference>
<dbReference type="SUPFAM" id="SSF75516">
    <property type="entry name" value="Pheromone-binding domain of LuxR-like quorum-sensing transcription factors"/>
    <property type="match status" value="1"/>
</dbReference>
<feature type="domain" description="HTH luxR-type" evidence="5">
    <location>
        <begin position="251"/>
        <end position="316"/>
    </location>
</feature>
<dbReference type="SUPFAM" id="SSF46894">
    <property type="entry name" value="C-terminal effector domain of the bipartite response regulators"/>
    <property type="match status" value="1"/>
</dbReference>
<dbReference type="GO" id="GO:0006355">
    <property type="term" value="P:regulation of DNA-templated transcription"/>
    <property type="evidence" value="ECO:0007669"/>
    <property type="project" value="InterPro"/>
</dbReference>
<evidence type="ECO:0000256" key="2">
    <source>
        <dbReference type="ARBA" id="ARBA00023125"/>
    </source>
</evidence>
<dbReference type="Pfam" id="PF03472">
    <property type="entry name" value="Autoind_bind"/>
    <property type="match status" value="1"/>
</dbReference>
<dbReference type="InterPro" id="IPR016032">
    <property type="entry name" value="Sig_transdc_resp-reg_C-effctor"/>
</dbReference>
<dbReference type="InterPro" id="IPR000792">
    <property type="entry name" value="Tscrpt_reg_LuxR_C"/>
</dbReference>
<dbReference type="SMART" id="SM00421">
    <property type="entry name" value="HTH_LUXR"/>
    <property type="match status" value="1"/>
</dbReference>
<dbReference type="Pfam" id="PF00196">
    <property type="entry name" value="GerE"/>
    <property type="match status" value="1"/>
</dbReference>
<dbReference type="Proteomes" id="UP000599109">
    <property type="component" value="Unassembled WGS sequence"/>
</dbReference>
<keyword evidence="7" id="KW-1185">Reference proteome</keyword>
<dbReference type="PANTHER" id="PTHR44688:SF16">
    <property type="entry name" value="DNA-BINDING TRANSCRIPTIONAL ACTIVATOR DEVR_DOSR"/>
    <property type="match status" value="1"/>
</dbReference>
<dbReference type="InterPro" id="IPR036388">
    <property type="entry name" value="WH-like_DNA-bd_sf"/>
</dbReference>
<evidence type="ECO:0000256" key="4">
    <source>
        <dbReference type="SAM" id="MobiDB-lite"/>
    </source>
</evidence>
<evidence type="ECO:0000256" key="3">
    <source>
        <dbReference type="ARBA" id="ARBA00023163"/>
    </source>
</evidence>
<dbReference type="EMBL" id="JAEQNE010000002">
    <property type="protein sequence ID" value="MBL0391134.1"/>
    <property type="molecule type" value="Genomic_DNA"/>
</dbReference>
<dbReference type="RefSeq" id="WP_201673788.1">
    <property type="nucleotide sequence ID" value="NZ_JAEQNE010000002.1"/>
</dbReference>
<proteinExistence type="predicted"/>
<protein>
    <submittedName>
        <fullName evidence="6">Autoinducer binding domain-containing protein</fullName>
    </submittedName>
</protein>
<gene>
    <name evidence="6" type="ORF">JJ685_08280</name>
</gene>
<comment type="caution">
    <text evidence="6">The sequence shown here is derived from an EMBL/GenBank/DDBJ whole genome shotgun (WGS) entry which is preliminary data.</text>
</comment>
<evidence type="ECO:0000313" key="6">
    <source>
        <dbReference type="EMBL" id="MBL0391134.1"/>
    </source>
</evidence>
<dbReference type="AlphaFoldDB" id="A0A936YXE6"/>
<organism evidence="6 7">
    <name type="scientific">Ramlibacter monticola</name>
    <dbReference type="NCBI Taxonomy" id="1926872"/>
    <lineage>
        <taxon>Bacteria</taxon>
        <taxon>Pseudomonadati</taxon>
        <taxon>Pseudomonadota</taxon>
        <taxon>Betaproteobacteria</taxon>
        <taxon>Burkholderiales</taxon>
        <taxon>Comamonadaceae</taxon>
        <taxon>Ramlibacter</taxon>
    </lineage>
</organism>
<evidence type="ECO:0000259" key="5">
    <source>
        <dbReference type="PROSITE" id="PS50043"/>
    </source>
</evidence>